<evidence type="ECO:0000313" key="20">
    <source>
        <dbReference type="Proteomes" id="UP000294466"/>
    </source>
</evidence>
<keyword evidence="10 17" id="KW-0472">Membrane</keyword>
<evidence type="ECO:0000256" key="7">
    <source>
        <dbReference type="ARBA" id="ARBA00022692"/>
    </source>
</evidence>
<evidence type="ECO:0000256" key="12">
    <source>
        <dbReference type="ARBA" id="ARBA00030072"/>
    </source>
</evidence>
<evidence type="ECO:0000256" key="4">
    <source>
        <dbReference type="ARBA" id="ARBA00014687"/>
    </source>
</evidence>
<gene>
    <name evidence="19" type="primary">cyoC</name>
    <name evidence="19" type="ORF">BUCISPPS3390_301</name>
</gene>
<dbReference type="InterPro" id="IPR035973">
    <property type="entry name" value="Cyt_c_oxidase_su3-like_sf"/>
</dbReference>
<protein>
    <recommendedName>
        <fullName evidence="4">Cytochrome bo(3) ubiquinol oxidase subunit 3</fullName>
    </recommendedName>
    <alternativeName>
        <fullName evidence="14">Cytochrome o ubiquinol oxidase subunit 3</fullName>
    </alternativeName>
    <alternativeName>
        <fullName evidence="12">Oxidase bo(3) subunit 3</fullName>
    </alternativeName>
    <alternativeName>
        <fullName evidence="15">Ubiquinol oxidase polypeptide III</fullName>
    </alternativeName>
    <alternativeName>
        <fullName evidence="13">Ubiquinol oxidase subunit 3</fullName>
    </alternativeName>
</protein>
<keyword evidence="6" id="KW-1003">Cell membrane</keyword>
<dbReference type="Gene3D" id="1.20.120.80">
    <property type="entry name" value="Cytochrome c oxidase, subunit III, four-helix bundle"/>
    <property type="match status" value="1"/>
</dbReference>
<keyword evidence="5" id="KW-0813">Transport</keyword>
<evidence type="ECO:0000259" key="18">
    <source>
        <dbReference type="PROSITE" id="PS50253"/>
    </source>
</evidence>
<feature type="domain" description="Heme-copper oxidase subunit III family profile" evidence="18">
    <location>
        <begin position="1"/>
        <end position="194"/>
    </location>
</feature>
<dbReference type="SUPFAM" id="SSF81452">
    <property type="entry name" value="Cytochrome c oxidase subunit III-like"/>
    <property type="match status" value="1"/>
</dbReference>
<accession>A0A451CWZ3</accession>
<comment type="function">
    <text evidence="11">Cytochrome bo(3) ubiquinol terminal oxidase is the component of the aerobic respiratory chain of E.coli that predominates when cells are grown at high aeration. Has proton pump activity across the membrane in addition to electron transfer, pumping 2 protons/electron.</text>
</comment>
<dbReference type="OrthoDB" id="9810850at2"/>
<evidence type="ECO:0000256" key="1">
    <source>
        <dbReference type="ARBA" id="ARBA00004651"/>
    </source>
</evidence>
<comment type="subcellular location">
    <subcellularLocation>
        <location evidence="1 16">Cell membrane</location>
        <topology evidence="1 16">Multi-pass membrane protein</topology>
    </subcellularLocation>
</comment>
<dbReference type="InterPro" id="IPR024791">
    <property type="entry name" value="Cyt_c/ubiquinol_Oxase_su3"/>
</dbReference>
<keyword evidence="7 16" id="KW-0812">Transmembrane</keyword>
<evidence type="ECO:0000256" key="5">
    <source>
        <dbReference type="ARBA" id="ARBA00022448"/>
    </source>
</evidence>
<comment type="subunit">
    <text evidence="3">Heterooctamer of two A chains, two B chains, two C chains and two D chains.</text>
</comment>
<feature type="transmembrane region" description="Helical" evidence="17">
    <location>
        <begin position="143"/>
        <end position="162"/>
    </location>
</feature>
<dbReference type="PANTHER" id="PTHR11403">
    <property type="entry name" value="CYTOCHROME C OXIDASE SUBUNIT III"/>
    <property type="match status" value="1"/>
</dbReference>
<dbReference type="PANTHER" id="PTHR11403:SF2">
    <property type="entry name" value="CYTOCHROME BO(3) UBIQUINOL OXIDASE SUBUNIT 3"/>
    <property type="match status" value="1"/>
</dbReference>
<dbReference type="FunFam" id="1.20.120.80:FF:000001">
    <property type="entry name" value="Cytochrome (Ubi)quinol oxidase subunit III"/>
    <property type="match status" value="1"/>
</dbReference>
<feature type="transmembrane region" description="Helical" evidence="17">
    <location>
        <begin position="168"/>
        <end position="193"/>
    </location>
</feature>
<dbReference type="RefSeq" id="WP_154060889.1">
    <property type="nucleotide sequence ID" value="NZ_LR217692.1"/>
</dbReference>
<dbReference type="GO" id="GO:0019646">
    <property type="term" value="P:aerobic electron transport chain"/>
    <property type="evidence" value="ECO:0007669"/>
    <property type="project" value="InterPro"/>
</dbReference>
<organism evidence="19 20">
    <name type="scientific">Buchnera aphidicola</name>
    <name type="common">Cinara cf. splendens/pseudotsugae 3390</name>
    <dbReference type="NCBI Taxonomy" id="2518980"/>
    <lineage>
        <taxon>Bacteria</taxon>
        <taxon>Pseudomonadati</taxon>
        <taxon>Pseudomonadota</taxon>
        <taxon>Gammaproteobacteria</taxon>
        <taxon>Enterobacterales</taxon>
        <taxon>Erwiniaceae</taxon>
        <taxon>Buchnera</taxon>
    </lineage>
</organism>
<feature type="transmembrane region" description="Helical" evidence="17">
    <location>
        <begin position="90"/>
        <end position="108"/>
    </location>
</feature>
<name>A0A451CWZ3_9GAMM</name>
<keyword evidence="8" id="KW-0249">Electron transport</keyword>
<evidence type="ECO:0000256" key="3">
    <source>
        <dbReference type="ARBA" id="ARBA00011700"/>
    </source>
</evidence>
<dbReference type="GO" id="GO:0004129">
    <property type="term" value="F:cytochrome-c oxidase activity"/>
    <property type="evidence" value="ECO:0007669"/>
    <property type="project" value="InterPro"/>
</dbReference>
<dbReference type="Pfam" id="PF00510">
    <property type="entry name" value="COX3"/>
    <property type="match status" value="1"/>
</dbReference>
<feature type="transmembrane region" description="Helical" evidence="17">
    <location>
        <begin position="21"/>
        <end position="42"/>
    </location>
</feature>
<proteinExistence type="inferred from homology"/>
<sequence length="194" mass="22845">MNKKKRNISYFSLENKNIFGMWIYLMSDCIIFSVLFVVHIIMSRHGYNNFLKENHLFSRPVIFLETFILLCSSFFCSLIKYFLKKNSKKYVVISLLCTLILGGIFLALEFLEFLQILEKGFYPISNGYLSSFFVILGTHSLHIILGLLWILVLIGQIFVFDFSFFVNTSVICFCLFWHFLDIIWTILIACVYLR</sequence>
<keyword evidence="9 17" id="KW-1133">Transmembrane helix</keyword>
<dbReference type="EMBL" id="LR217692">
    <property type="protein sequence ID" value="VFP77873.1"/>
    <property type="molecule type" value="Genomic_DNA"/>
</dbReference>
<evidence type="ECO:0000256" key="2">
    <source>
        <dbReference type="ARBA" id="ARBA00010581"/>
    </source>
</evidence>
<evidence type="ECO:0000256" key="13">
    <source>
        <dbReference type="ARBA" id="ARBA00031884"/>
    </source>
</evidence>
<dbReference type="PROSITE" id="PS50253">
    <property type="entry name" value="COX3"/>
    <property type="match status" value="1"/>
</dbReference>
<evidence type="ECO:0000256" key="6">
    <source>
        <dbReference type="ARBA" id="ARBA00022475"/>
    </source>
</evidence>
<dbReference type="AlphaFoldDB" id="A0A451CWZ3"/>
<dbReference type="GO" id="GO:0005886">
    <property type="term" value="C:plasma membrane"/>
    <property type="evidence" value="ECO:0007669"/>
    <property type="project" value="UniProtKB-SubCell"/>
</dbReference>
<evidence type="ECO:0000256" key="17">
    <source>
        <dbReference type="SAM" id="Phobius"/>
    </source>
</evidence>
<dbReference type="Proteomes" id="UP000294466">
    <property type="component" value="Chromosome"/>
</dbReference>
<reference evidence="19 20" key="1">
    <citation type="submission" date="2019-02" db="EMBL/GenBank/DDBJ databases">
        <authorList>
            <person name="Manzano-Marin A."/>
            <person name="Manzano-Marin A."/>
        </authorList>
    </citation>
    <scope>NUCLEOTIDE SEQUENCE [LARGE SCALE GENOMIC DNA]</scope>
    <source>
        <strain evidence="19 20">BuCisplendens/pseudotsugae</strain>
    </source>
</reference>
<dbReference type="InterPro" id="IPR013833">
    <property type="entry name" value="Cyt_c_oxidase_su3_a-hlx"/>
</dbReference>
<evidence type="ECO:0000256" key="15">
    <source>
        <dbReference type="ARBA" id="ARBA00032717"/>
    </source>
</evidence>
<evidence type="ECO:0000256" key="9">
    <source>
        <dbReference type="ARBA" id="ARBA00022989"/>
    </source>
</evidence>
<dbReference type="InterPro" id="IPR000298">
    <property type="entry name" value="Cyt_c_oxidase-like_su3"/>
</dbReference>
<evidence type="ECO:0000256" key="16">
    <source>
        <dbReference type="RuleBase" id="RU003376"/>
    </source>
</evidence>
<evidence type="ECO:0000256" key="14">
    <source>
        <dbReference type="ARBA" id="ARBA00032189"/>
    </source>
</evidence>
<feature type="transmembrane region" description="Helical" evidence="17">
    <location>
        <begin position="62"/>
        <end position="83"/>
    </location>
</feature>
<evidence type="ECO:0000313" key="19">
    <source>
        <dbReference type="EMBL" id="VFP77873.1"/>
    </source>
</evidence>
<comment type="similarity">
    <text evidence="2 16">Belongs to the cytochrome c oxidase subunit 3 family.</text>
</comment>
<evidence type="ECO:0000256" key="8">
    <source>
        <dbReference type="ARBA" id="ARBA00022982"/>
    </source>
</evidence>
<evidence type="ECO:0000256" key="10">
    <source>
        <dbReference type="ARBA" id="ARBA00023136"/>
    </source>
</evidence>
<evidence type="ECO:0000256" key="11">
    <source>
        <dbReference type="ARBA" id="ARBA00025694"/>
    </source>
</evidence>